<proteinExistence type="predicted"/>
<dbReference type="KEGG" id="vg:80514270"/>
<accession>A0A0G2Y9D5</accession>
<keyword evidence="2" id="KW-1185">Reference proteome</keyword>
<sequence length="188" mass="22275">MGNLFSRRDCENRDMCVQYNLLPLVIGSDATTFIKKNKIILSILYKHKIQIQSIQNNQEISFWCPVGFTNKHFETKWITGKCPFVQLILPTGYYFAADARHIQTYYLFDKYDNMIFTISVRICGYDNFSYSFVDNSDSEYTEPSCHHKNSARIKIFQDSYEMICSNILESFFMNYVVEEFYDEIDDFD</sequence>
<reference evidence="1 2" key="1">
    <citation type="submission" date="2014-10" db="EMBL/GenBank/DDBJ databases">
        <title>Pan-genome analysis of Brazilian lineage A amoebal mimiviruses.</title>
        <authorList>
            <person name="Assis F.L."/>
            <person name="Abrahao J.S."/>
            <person name="Kroon E.G."/>
            <person name="Dornas F.P."/>
            <person name="Andrade K.R."/>
            <person name="Borato P.V.M."/>
            <person name="Pilotto M.R."/>
            <person name="Benamar S."/>
            <person name="LaScola B."/>
            <person name="Colson P."/>
        </authorList>
    </citation>
    <scope>NUCLEOTIDE SEQUENCE [LARGE SCALE GENOMIC DNA]</scope>
    <source>
        <strain evidence="1 2">Kroon</strain>
    </source>
</reference>
<organism evidence="1 2">
    <name type="scientific">Acanthamoeba polyphaga mimivirus Kroon</name>
    <dbReference type="NCBI Taxonomy" id="3069720"/>
    <lineage>
        <taxon>Viruses</taxon>
        <taxon>Varidnaviria</taxon>
        <taxon>Bamfordvirae</taxon>
        <taxon>Nucleocytoviricota</taxon>
        <taxon>Megaviricetes</taxon>
        <taxon>Imitervirales</taxon>
        <taxon>Mimiviridae</taxon>
        <taxon>Megamimivirinae</taxon>
        <taxon>Mimivirus</taxon>
        <taxon>Mimivirus lagoaense</taxon>
    </lineage>
</organism>
<evidence type="ECO:0000313" key="1">
    <source>
        <dbReference type="EMBL" id="AKI80472.1"/>
    </source>
</evidence>
<evidence type="ECO:0000313" key="2">
    <source>
        <dbReference type="Proteomes" id="UP000240461"/>
    </source>
</evidence>
<name>A0A0G2Y9D5_9VIRU</name>
<protein>
    <submittedName>
        <fullName evidence="1">Uncharacterized protein</fullName>
    </submittedName>
</protein>
<dbReference type="EMBL" id="KM982402">
    <property type="protein sequence ID" value="AKI80472.1"/>
    <property type="molecule type" value="Genomic_DNA"/>
</dbReference>
<dbReference type="Proteomes" id="UP000240461">
    <property type="component" value="Segment"/>
</dbReference>